<comment type="cofactor">
    <cofactor evidence="1 4">
        <name>a divalent metal cation</name>
        <dbReference type="ChEBI" id="CHEBI:60240"/>
    </cofactor>
</comment>
<evidence type="ECO:0000256" key="4">
    <source>
        <dbReference type="HAMAP-Rule" id="MF_00528"/>
    </source>
</evidence>
<feature type="site" description="Important for substrate specificity" evidence="4">
    <location>
        <position position="73"/>
    </location>
</feature>
<dbReference type="Pfam" id="PF02545">
    <property type="entry name" value="Maf"/>
    <property type="match status" value="1"/>
</dbReference>
<keyword evidence="6" id="KW-1185">Reference proteome</keyword>
<dbReference type="NCBIfam" id="TIGR00172">
    <property type="entry name" value="maf"/>
    <property type="match status" value="1"/>
</dbReference>
<dbReference type="RefSeq" id="WP_379887191.1">
    <property type="nucleotide sequence ID" value="NZ_JBHSDI010000013.1"/>
</dbReference>
<dbReference type="CDD" id="cd00555">
    <property type="entry name" value="Maf"/>
    <property type="match status" value="1"/>
</dbReference>
<keyword evidence="2 4" id="KW-0378">Hydrolase</keyword>
<keyword evidence="3 4" id="KW-0546">Nucleotide metabolism</keyword>
<accession>A0ABV8QHS8</accession>
<evidence type="ECO:0000256" key="2">
    <source>
        <dbReference type="ARBA" id="ARBA00022801"/>
    </source>
</evidence>
<dbReference type="EMBL" id="JBHSDI010000013">
    <property type="protein sequence ID" value="MFC4259554.1"/>
    <property type="molecule type" value="Genomic_DNA"/>
</dbReference>
<evidence type="ECO:0000256" key="1">
    <source>
        <dbReference type="ARBA" id="ARBA00001968"/>
    </source>
</evidence>
<comment type="function">
    <text evidence="4">Nucleoside triphosphate pyrophosphatase that hydrolyzes dTTP and UTP. May have a dual role in cell division arrest and in preventing the incorporation of modified nucleotides into cellular nucleic acids.</text>
</comment>
<reference evidence="6" key="1">
    <citation type="journal article" date="2019" name="Int. J. Syst. Evol. Microbiol.">
        <title>The Global Catalogue of Microorganisms (GCM) 10K type strain sequencing project: providing services to taxonomists for standard genome sequencing and annotation.</title>
        <authorList>
            <consortium name="The Broad Institute Genomics Platform"/>
            <consortium name="The Broad Institute Genome Sequencing Center for Infectious Disease"/>
            <person name="Wu L."/>
            <person name="Ma J."/>
        </authorList>
    </citation>
    <scope>NUCLEOTIDE SEQUENCE [LARGE SCALE GENOMIC DNA]</scope>
    <source>
        <strain evidence="6">CECT 7297</strain>
    </source>
</reference>
<proteinExistence type="inferred from homology"/>
<keyword evidence="4" id="KW-0963">Cytoplasm</keyword>
<dbReference type="SUPFAM" id="SSF52972">
    <property type="entry name" value="ITPase-like"/>
    <property type="match status" value="1"/>
</dbReference>
<comment type="caution">
    <text evidence="4">Lacks conserved residue(s) required for the propagation of feature annotation.</text>
</comment>
<protein>
    <recommendedName>
        <fullName evidence="4">dTTP/UTP pyrophosphatase</fullName>
        <shortName evidence="4">dTTPase/UTPase</shortName>
        <ecNumber evidence="4">3.6.1.9</ecNumber>
    </recommendedName>
    <alternativeName>
        <fullName evidence="4">Nucleoside triphosphate pyrophosphatase</fullName>
    </alternativeName>
    <alternativeName>
        <fullName evidence="4">Nucleotide pyrophosphatase</fullName>
        <shortName evidence="4">Nucleotide PPase</shortName>
    </alternativeName>
</protein>
<dbReference type="InterPro" id="IPR003697">
    <property type="entry name" value="Maf-like"/>
</dbReference>
<dbReference type="PANTHER" id="PTHR43213">
    <property type="entry name" value="BIFUNCTIONAL DTTP/UTP PYROPHOSPHATASE/METHYLTRANSFERASE PROTEIN-RELATED"/>
    <property type="match status" value="1"/>
</dbReference>
<comment type="catalytic activity">
    <reaction evidence="4">
        <text>UTP + H2O = UMP + diphosphate + H(+)</text>
        <dbReference type="Rhea" id="RHEA:29395"/>
        <dbReference type="ChEBI" id="CHEBI:15377"/>
        <dbReference type="ChEBI" id="CHEBI:15378"/>
        <dbReference type="ChEBI" id="CHEBI:33019"/>
        <dbReference type="ChEBI" id="CHEBI:46398"/>
        <dbReference type="ChEBI" id="CHEBI:57865"/>
        <dbReference type="EC" id="3.6.1.9"/>
    </reaction>
</comment>
<dbReference type="HAMAP" id="MF_00528">
    <property type="entry name" value="Maf"/>
    <property type="match status" value="1"/>
</dbReference>
<sequence>MTEKVILASASPRRAELLRQLGLSFDVLPVDVDEAPHQGEAPADYVHRLAREKALAGYQRQGRADALVLGSDTTVVLDDHILGKPADASDAGALLHRLSGRRHQVMTGIALASASGVEARVSVTEVRFRNLDQREIDAYCATGEPMDKAGGYGIQGRGGAFVTGIRGSYSAVVGLPLDITASLLADAGLPVWDYWNS</sequence>
<dbReference type="PIRSF" id="PIRSF006305">
    <property type="entry name" value="Maf"/>
    <property type="match status" value="1"/>
</dbReference>
<feature type="site" description="Important for substrate specificity" evidence="4">
    <location>
        <position position="155"/>
    </location>
</feature>
<dbReference type="Proteomes" id="UP001595798">
    <property type="component" value="Unassembled WGS sequence"/>
</dbReference>
<evidence type="ECO:0000313" key="6">
    <source>
        <dbReference type="Proteomes" id="UP001595798"/>
    </source>
</evidence>
<feature type="site" description="Important for substrate specificity" evidence="4">
    <location>
        <position position="13"/>
    </location>
</feature>
<organism evidence="5 6">
    <name type="scientific">Marinobacter lacisalsi</name>
    <dbReference type="NCBI Taxonomy" id="475979"/>
    <lineage>
        <taxon>Bacteria</taxon>
        <taxon>Pseudomonadati</taxon>
        <taxon>Pseudomonadota</taxon>
        <taxon>Gammaproteobacteria</taxon>
        <taxon>Pseudomonadales</taxon>
        <taxon>Marinobacteraceae</taxon>
        <taxon>Marinobacter</taxon>
    </lineage>
</organism>
<evidence type="ECO:0000256" key="3">
    <source>
        <dbReference type="ARBA" id="ARBA00023080"/>
    </source>
</evidence>
<dbReference type="GO" id="GO:0016787">
    <property type="term" value="F:hydrolase activity"/>
    <property type="evidence" value="ECO:0007669"/>
    <property type="project" value="UniProtKB-KW"/>
</dbReference>
<dbReference type="Gene3D" id="3.90.950.10">
    <property type="match status" value="1"/>
</dbReference>
<name>A0ABV8QHS8_9GAMM</name>
<comment type="subcellular location">
    <subcellularLocation>
        <location evidence="4">Cytoplasm</location>
    </subcellularLocation>
</comment>
<comment type="caution">
    <text evidence="5">The sequence shown here is derived from an EMBL/GenBank/DDBJ whole genome shotgun (WGS) entry which is preliminary data.</text>
</comment>
<comment type="similarity">
    <text evidence="4">Belongs to the Maf family. YhdE subfamily.</text>
</comment>
<dbReference type="EC" id="3.6.1.9" evidence="4"/>
<evidence type="ECO:0000313" key="5">
    <source>
        <dbReference type="EMBL" id="MFC4259554.1"/>
    </source>
</evidence>
<dbReference type="PANTHER" id="PTHR43213:SF5">
    <property type="entry name" value="BIFUNCTIONAL DTTP_UTP PYROPHOSPHATASE_METHYLTRANSFERASE PROTEIN-RELATED"/>
    <property type="match status" value="1"/>
</dbReference>
<comment type="catalytic activity">
    <reaction evidence="4">
        <text>dTTP + H2O = dTMP + diphosphate + H(+)</text>
        <dbReference type="Rhea" id="RHEA:28534"/>
        <dbReference type="ChEBI" id="CHEBI:15377"/>
        <dbReference type="ChEBI" id="CHEBI:15378"/>
        <dbReference type="ChEBI" id="CHEBI:33019"/>
        <dbReference type="ChEBI" id="CHEBI:37568"/>
        <dbReference type="ChEBI" id="CHEBI:63528"/>
        <dbReference type="EC" id="3.6.1.9"/>
    </reaction>
</comment>
<dbReference type="InterPro" id="IPR029001">
    <property type="entry name" value="ITPase-like_fam"/>
</dbReference>
<feature type="active site" description="Proton acceptor" evidence="4">
    <location>
        <position position="72"/>
    </location>
</feature>
<gene>
    <name evidence="5" type="ORF">ACFOZ5_10990</name>
</gene>